<keyword evidence="3" id="KW-1185">Reference proteome</keyword>
<gene>
    <name evidence="2" type="ORF">TCM_008878</name>
</gene>
<dbReference type="InParanoid" id="A0A061E4D7"/>
<organism evidence="2 3">
    <name type="scientific">Theobroma cacao</name>
    <name type="common">Cacao</name>
    <name type="synonym">Cocoa</name>
    <dbReference type="NCBI Taxonomy" id="3641"/>
    <lineage>
        <taxon>Eukaryota</taxon>
        <taxon>Viridiplantae</taxon>
        <taxon>Streptophyta</taxon>
        <taxon>Embryophyta</taxon>
        <taxon>Tracheophyta</taxon>
        <taxon>Spermatophyta</taxon>
        <taxon>Magnoliopsida</taxon>
        <taxon>eudicotyledons</taxon>
        <taxon>Gunneridae</taxon>
        <taxon>Pentapetalae</taxon>
        <taxon>rosids</taxon>
        <taxon>malvids</taxon>
        <taxon>Malvales</taxon>
        <taxon>Malvaceae</taxon>
        <taxon>Byttnerioideae</taxon>
        <taxon>Theobroma</taxon>
    </lineage>
</organism>
<dbReference type="HOGENOM" id="CLU_2709810_0_0_1"/>
<accession>A0A061E4D7</accession>
<dbReference type="GO" id="GO:0003677">
    <property type="term" value="F:DNA binding"/>
    <property type="evidence" value="ECO:0007669"/>
    <property type="project" value="InterPro"/>
</dbReference>
<evidence type="ECO:0000313" key="3">
    <source>
        <dbReference type="Proteomes" id="UP000026915"/>
    </source>
</evidence>
<dbReference type="OMA" id="CYKNMLQ"/>
<feature type="domain" description="hAT-like transposase RNase-H fold" evidence="1">
    <location>
        <begin position="1"/>
        <end position="65"/>
    </location>
</feature>
<dbReference type="AlphaFoldDB" id="A0A061E4D7"/>
<dbReference type="Gramene" id="EOX99894">
    <property type="protein sequence ID" value="EOX99894"/>
    <property type="gene ID" value="TCM_008878"/>
</dbReference>
<dbReference type="Pfam" id="PF14372">
    <property type="entry name" value="hAT-like_RNase-H"/>
    <property type="match status" value="1"/>
</dbReference>
<evidence type="ECO:0000313" key="2">
    <source>
        <dbReference type="EMBL" id="EOX99894.1"/>
    </source>
</evidence>
<reference evidence="2 3" key="1">
    <citation type="journal article" date="2013" name="Genome Biol.">
        <title>The genome sequence of the most widely cultivated cacao type and its use to identify candidate genes regulating pod color.</title>
        <authorList>
            <person name="Motamayor J.C."/>
            <person name="Mockaitis K."/>
            <person name="Schmutz J."/>
            <person name="Haiminen N."/>
            <person name="Iii D.L."/>
            <person name="Cornejo O."/>
            <person name="Findley S.D."/>
            <person name="Zheng P."/>
            <person name="Utro F."/>
            <person name="Royaert S."/>
            <person name="Saski C."/>
            <person name="Jenkins J."/>
            <person name="Podicheti R."/>
            <person name="Zhao M."/>
            <person name="Scheffler B.E."/>
            <person name="Stack J.C."/>
            <person name="Feltus F.A."/>
            <person name="Mustiga G.M."/>
            <person name="Amores F."/>
            <person name="Phillips W."/>
            <person name="Marelli J.P."/>
            <person name="May G.D."/>
            <person name="Shapiro H."/>
            <person name="Ma J."/>
            <person name="Bustamante C.D."/>
            <person name="Schnell R.J."/>
            <person name="Main D."/>
            <person name="Gilbert D."/>
            <person name="Parida L."/>
            <person name="Kuhn D.N."/>
        </authorList>
    </citation>
    <scope>NUCLEOTIDE SEQUENCE [LARGE SCALE GENOMIC DNA]</scope>
    <source>
        <strain evidence="3">cv. Matina 1-6</strain>
    </source>
</reference>
<name>A0A061E4D7_THECC</name>
<dbReference type="Proteomes" id="UP000026915">
    <property type="component" value="Chromosome 2"/>
</dbReference>
<proteinExistence type="predicted"/>
<dbReference type="EMBL" id="CM001880">
    <property type="protein sequence ID" value="EOX99894.1"/>
    <property type="molecule type" value="Genomic_DNA"/>
</dbReference>
<sequence>MKLKFDKYWGNVEKMNLVLHIASILDLRKKRTYVEFTLEDMYSPEQALLMFSLVKRTMDELFQCYKNMLQSQP</sequence>
<protein>
    <recommendedName>
        <fullName evidence="1">hAT-like transposase RNase-H fold domain-containing protein</fullName>
    </recommendedName>
</protein>
<dbReference type="InterPro" id="IPR025525">
    <property type="entry name" value="hAT-like_transposase_RNase-H"/>
</dbReference>
<evidence type="ECO:0000259" key="1">
    <source>
        <dbReference type="Pfam" id="PF14372"/>
    </source>
</evidence>